<accession>A0AAD5MC23</accession>
<gene>
    <name evidence="1" type="ORF">KIN20_010878</name>
</gene>
<dbReference type="EMBL" id="JAHQIW010001939">
    <property type="protein sequence ID" value="KAJ1354068.1"/>
    <property type="molecule type" value="Genomic_DNA"/>
</dbReference>
<dbReference type="Proteomes" id="UP001196413">
    <property type="component" value="Unassembled WGS sequence"/>
</dbReference>
<proteinExistence type="predicted"/>
<reference evidence="1" key="1">
    <citation type="submission" date="2021-06" db="EMBL/GenBank/DDBJ databases">
        <title>Parelaphostrongylus tenuis whole genome reference sequence.</title>
        <authorList>
            <person name="Garwood T.J."/>
            <person name="Larsen P.A."/>
            <person name="Fountain-Jones N.M."/>
            <person name="Garbe J.R."/>
            <person name="Macchietto M.G."/>
            <person name="Kania S.A."/>
            <person name="Gerhold R.W."/>
            <person name="Richards J.E."/>
            <person name="Wolf T.M."/>
        </authorList>
    </citation>
    <scope>NUCLEOTIDE SEQUENCE</scope>
    <source>
        <strain evidence="1">MNPRO001-30</strain>
        <tissue evidence="1">Meninges</tissue>
    </source>
</reference>
<protein>
    <submittedName>
        <fullName evidence="1">Uncharacterized protein</fullName>
    </submittedName>
</protein>
<keyword evidence="2" id="KW-1185">Reference proteome</keyword>
<comment type="caution">
    <text evidence="1">The sequence shown here is derived from an EMBL/GenBank/DDBJ whole genome shotgun (WGS) entry which is preliminary data.</text>
</comment>
<organism evidence="1 2">
    <name type="scientific">Parelaphostrongylus tenuis</name>
    <name type="common">Meningeal worm</name>
    <dbReference type="NCBI Taxonomy" id="148309"/>
    <lineage>
        <taxon>Eukaryota</taxon>
        <taxon>Metazoa</taxon>
        <taxon>Ecdysozoa</taxon>
        <taxon>Nematoda</taxon>
        <taxon>Chromadorea</taxon>
        <taxon>Rhabditida</taxon>
        <taxon>Rhabditina</taxon>
        <taxon>Rhabditomorpha</taxon>
        <taxon>Strongyloidea</taxon>
        <taxon>Metastrongylidae</taxon>
        <taxon>Parelaphostrongylus</taxon>
    </lineage>
</organism>
<dbReference type="AlphaFoldDB" id="A0AAD5MC23"/>
<name>A0AAD5MC23_PARTN</name>
<evidence type="ECO:0000313" key="2">
    <source>
        <dbReference type="Proteomes" id="UP001196413"/>
    </source>
</evidence>
<sequence length="261" mass="29206">METTLRADPPLIKSLQNDLIELTLLLEKVKSSASKDYVGIAMGILFKYSAALLGIQQGANAQVSFILNSLAYHHLSTVSTNDVLVSAWIAMHLLEVAAAITCSDVTEDQVSHLWHREDLAEYCVDALIPSEGRINRLHSGVYRHGITQCLTYWPRITVEQICTLFDKLQPVLHEKEILRTIVWMIGHDGTFEEMALFDSMLQRSLGTSNDLNSSTLTSIDVKVYLYTLSLWSDSTLHPAAVSRTSSHQSRPNKLLESYMLS</sequence>
<evidence type="ECO:0000313" key="1">
    <source>
        <dbReference type="EMBL" id="KAJ1354068.1"/>
    </source>
</evidence>